<protein>
    <recommendedName>
        <fullName evidence="2">Protein kinase domain-containing protein</fullName>
    </recommendedName>
</protein>
<evidence type="ECO:0000259" key="2">
    <source>
        <dbReference type="PROSITE" id="PS50011"/>
    </source>
</evidence>
<feature type="region of interest" description="Disordered" evidence="1">
    <location>
        <begin position="675"/>
        <end position="707"/>
    </location>
</feature>
<dbReference type="PANTHER" id="PTHR24359:SF37">
    <property type="entry name" value="PROTEIN KINASE DOMAIN-CONTAINING PROTEIN"/>
    <property type="match status" value="1"/>
</dbReference>
<gene>
    <name evidence="3" type="ORF">B5807_04010</name>
</gene>
<name>A0A1Y2M6W1_EPING</name>
<feature type="compositionally biased region" description="Basic and acidic residues" evidence="1">
    <location>
        <begin position="686"/>
        <end position="696"/>
    </location>
</feature>
<evidence type="ECO:0000313" key="4">
    <source>
        <dbReference type="Proteomes" id="UP000193240"/>
    </source>
</evidence>
<reference evidence="3 4" key="1">
    <citation type="journal article" date="2017" name="Genome Announc.">
        <title>Genome sequence of the saprophytic ascomycete Epicoccum nigrum ICMP 19927 strain isolated from New Zealand.</title>
        <authorList>
            <person name="Fokin M."/>
            <person name="Fleetwood D."/>
            <person name="Weir B.S."/>
            <person name="Villas-Boas S.G."/>
        </authorList>
    </citation>
    <scope>NUCLEOTIDE SEQUENCE [LARGE SCALE GENOMIC DNA]</scope>
    <source>
        <strain evidence="3 4">ICMP 19927</strain>
    </source>
</reference>
<evidence type="ECO:0000313" key="3">
    <source>
        <dbReference type="EMBL" id="OSS51836.1"/>
    </source>
</evidence>
<dbReference type="GO" id="GO:0004674">
    <property type="term" value="F:protein serine/threonine kinase activity"/>
    <property type="evidence" value="ECO:0007669"/>
    <property type="project" value="TreeGrafter"/>
</dbReference>
<dbReference type="Proteomes" id="UP000193240">
    <property type="component" value="Unassembled WGS sequence"/>
</dbReference>
<feature type="domain" description="Protein kinase" evidence="2">
    <location>
        <begin position="304"/>
        <end position="646"/>
    </location>
</feature>
<accession>A0A1Y2M6W1</accession>
<dbReference type="AlphaFoldDB" id="A0A1Y2M6W1"/>
<dbReference type="InterPro" id="IPR011009">
    <property type="entry name" value="Kinase-like_dom_sf"/>
</dbReference>
<dbReference type="PANTHER" id="PTHR24359">
    <property type="entry name" value="SERINE/THREONINE-PROTEIN KINASE SBK1"/>
    <property type="match status" value="1"/>
</dbReference>
<evidence type="ECO:0000256" key="1">
    <source>
        <dbReference type="SAM" id="MobiDB-lite"/>
    </source>
</evidence>
<keyword evidence="4" id="KW-1185">Reference proteome</keyword>
<dbReference type="CDD" id="cd00180">
    <property type="entry name" value="PKc"/>
    <property type="match status" value="1"/>
</dbReference>
<dbReference type="InterPro" id="IPR000719">
    <property type="entry name" value="Prot_kinase_dom"/>
</dbReference>
<organism evidence="3 4">
    <name type="scientific">Epicoccum nigrum</name>
    <name type="common">Soil fungus</name>
    <name type="synonym">Epicoccum purpurascens</name>
    <dbReference type="NCBI Taxonomy" id="105696"/>
    <lineage>
        <taxon>Eukaryota</taxon>
        <taxon>Fungi</taxon>
        <taxon>Dikarya</taxon>
        <taxon>Ascomycota</taxon>
        <taxon>Pezizomycotina</taxon>
        <taxon>Dothideomycetes</taxon>
        <taxon>Pleosporomycetidae</taxon>
        <taxon>Pleosporales</taxon>
        <taxon>Pleosporineae</taxon>
        <taxon>Didymellaceae</taxon>
        <taxon>Epicoccum</taxon>
    </lineage>
</organism>
<feature type="region of interest" description="Disordered" evidence="1">
    <location>
        <begin position="40"/>
        <end position="87"/>
    </location>
</feature>
<dbReference type="SMART" id="SM00220">
    <property type="entry name" value="S_TKc"/>
    <property type="match status" value="1"/>
</dbReference>
<dbReference type="SUPFAM" id="SSF56112">
    <property type="entry name" value="Protein kinase-like (PK-like)"/>
    <property type="match status" value="1"/>
</dbReference>
<dbReference type="InParanoid" id="A0A1Y2M6W1"/>
<dbReference type="Gene3D" id="1.10.510.10">
    <property type="entry name" value="Transferase(Phosphotransferase) domain 1"/>
    <property type="match status" value="1"/>
</dbReference>
<dbReference type="Pfam" id="PF00069">
    <property type="entry name" value="Pkinase"/>
    <property type="match status" value="1"/>
</dbReference>
<dbReference type="GO" id="GO:0005524">
    <property type="term" value="F:ATP binding"/>
    <property type="evidence" value="ECO:0007669"/>
    <property type="project" value="InterPro"/>
</dbReference>
<dbReference type="OMA" id="HESRPAN"/>
<proteinExistence type="predicted"/>
<dbReference type="EMBL" id="KZ107840">
    <property type="protein sequence ID" value="OSS51836.1"/>
    <property type="molecule type" value="Genomic_DNA"/>
</dbReference>
<dbReference type="PROSITE" id="PS50011">
    <property type="entry name" value="PROTEIN_KINASE_DOM"/>
    <property type="match status" value="1"/>
</dbReference>
<sequence>MDNDSETLSEQLQYLSEGDTDGDRYATALGTQHRVRYVSHGTNDFHPDEFSQQFDNSGPRPESTEGGSIVPDYGMSRSLSATKSRRQGLSLVTNEKLTLADNAQHVPEGSASSDAPETLADKIRRQMVESDGESDEFLPSDQVEELITIESVSEELKRLGCTQEESQLRAHDVTEIVTTVRGMSSRQRIFAILCLQDKASEIKSFFDENVFDDDLPFIFSKGISGEVHTSPVGGVDKAVHLFRDRVKWKVHELEYFRTSQGKLLAPNFEFSIGDNQKVLHYPLRNELVLPFVQDIFDDGGAKAEIGLAMHREGGYSIVRKVKIHPAHHNARPTNVSHDDLFFAVKELKVKKGDDAAHEREINNEVLSLKRFNDKRHEHLIRLLATYTYKDRFHMIFPWADGNLMDFWKRPKPHRSSPADTTWMAKQIWGLCRALHSIHFCEINPEGNPQDLPIETYRKLHGRHGDLKPENVLWFKSMQDAQQGHLVDVLQIADFGFADFHGPDSKSNVRLSKVPGFTDSYKAPEAEGMKRVSPQYDMWSMGCILSQFAVWWMWGWEGVEEFSKKRANEASTDLIKADTFYKVQHGGTRTIYLKISVVDEFDRIKKDPTCSDFILDLVQIIEWRLLRVKPSLRNAIDIVVKDFEQMYKRCCEDTDYCVNRSKAALEPPQRMDDIMEVSRTPTSSFDTTDRPRVRGDRSTPQIPPWHSYPGQPLLKTQIEFRENRMLKLKIAMSQSRRPLDQVL</sequence>